<dbReference type="Gene3D" id="1.10.10.60">
    <property type="entry name" value="Homeodomain-like"/>
    <property type="match status" value="1"/>
</dbReference>
<gene>
    <name evidence="6" type="ORF">ACFFTR_29290</name>
</gene>
<dbReference type="InterPro" id="IPR001647">
    <property type="entry name" value="HTH_TetR"/>
</dbReference>
<evidence type="ECO:0000313" key="7">
    <source>
        <dbReference type="Proteomes" id="UP001589608"/>
    </source>
</evidence>
<sequence>MSLKTRRRGTELEAAILDAAWEILVERGYSGFTYEAIAALAGTSRPVLYRHYPQREDLLLAAVKKHWWSQPIPVPDTGSLREDAIGYLTNAVDGRWRVMTFIGVQLMEYFRETGTSFADLRDKLRPPGQVSGFETMVARAVERGELTAATRSPRVVNLPFDLLRHDLFMTMRQVSPESIAEIVDAVWLPLLGARP</sequence>
<feature type="DNA-binding region" description="H-T-H motif" evidence="4">
    <location>
        <begin position="33"/>
        <end position="52"/>
    </location>
</feature>
<dbReference type="EMBL" id="JBHMCA010000052">
    <property type="protein sequence ID" value="MFB9447206.1"/>
    <property type="molecule type" value="Genomic_DNA"/>
</dbReference>
<evidence type="ECO:0000256" key="4">
    <source>
        <dbReference type="PROSITE-ProRule" id="PRU00335"/>
    </source>
</evidence>
<dbReference type="SUPFAM" id="SSF48498">
    <property type="entry name" value="Tetracyclin repressor-like, C-terminal domain"/>
    <property type="match status" value="1"/>
</dbReference>
<keyword evidence="7" id="KW-1185">Reference proteome</keyword>
<keyword evidence="1" id="KW-0805">Transcription regulation</keyword>
<dbReference type="InterPro" id="IPR011075">
    <property type="entry name" value="TetR_C"/>
</dbReference>
<dbReference type="InterPro" id="IPR036271">
    <property type="entry name" value="Tet_transcr_reg_TetR-rel_C_sf"/>
</dbReference>
<organism evidence="6 7">
    <name type="scientific">Dactylosporangium vinaceum</name>
    <dbReference type="NCBI Taxonomy" id="53362"/>
    <lineage>
        <taxon>Bacteria</taxon>
        <taxon>Bacillati</taxon>
        <taxon>Actinomycetota</taxon>
        <taxon>Actinomycetes</taxon>
        <taxon>Micromonosporales</taxon>
        <taxon>Micromonosporaceae</taxon>
        <taxon>Dactylosporangium</taxon>
    </lineage>
</organism>
<dbReference type="InterPro" id="IPR050109">
    <property type="entry name" value="HTH-type_TetR-like_transc_reg"/>
</dbReference>
<name>A0ABV5MEC6_9ACTN</name>
<accession>A0ABV5MEC6</accession>
<keyword evidence="2 4" id="KW-0238">DNA-binding</keyword>
<dbReference type="PANTHER" id="PTHR30055">
    <property type="entry name" value="HTH-TYPE TRANSCRIPTIONAL REGULATOR RUTR"/>
    <property type="match status" value="1"/>
</dbReference>
<dbReference type="InterPro" id="IPR009057">
    <property type="entry name" value="Homeodomain-like_sf"/>
</dbReference>
<evidence type="ECO:0000256" key="1">
    <source>
        <dbReference type="ARBA" id="ARBA00023015"/>
    </source>
</evidence>
<evidence type="ECO:0000256" key="2">
    <source>
        <dbReference type="ARBA" id="ARBA00023125"/>
    </source>
</evidence>
<dbReference type="RefSeq" id="WP_223092539.1">
    <property type="nucleotide sequence ID" value="NZ_CP061913.1"/>
</dbReference>
<protein>
    <submittedName>
        <fullName evidence="6">TetR/AcrR family transcriptional regulator</fullName>
    </submittedName>
</protein>
<evidence type="ECO:0000313" key="6">
    <source>
        <dbReference type="EMBL" id="MFB9447206.1"/>
    </source>
</evidence>
<proteinExistence type="predicted"/>
<evidence type="ECO:0000259" key="5">
    <source>
        <dbReference type="PROSITE" id="PS50977"/>
    </source>
</evidence>
<dbReference type="PANTHER" id="PTHR30055:SF148">
    <property type="entry name" value="TETR-FAMILY TRANSCRIPTIONAL REGULATOR"/>
    <property type="match status" value="1"/>
</dbReference>
<feature type="domain" description="HTH tetR-type" evidence="5">
    <location>
        <begin position="10"/>
        <end position="70"/>
    </location>
</feature>
<comment type="caution">
    <text evidence="6">The sequence shown here is derived from an EMBL/GenBank/DDBJ whole genome shotgun (WGS) entry which is preliminary data.</text>
</comment>
<evidence type="ECO:0000256" key="3">
    <source>
        <dbReference type="ARBA" id="ARBA00023163"/>
    </source>
</evidence>
<dbReference type="Pfam" id="PF00440">
    <property type="entry name" value="TetR_N"/>
    <property type="match status" value="1"/>
</dbReference>
<dbReference type="PROSITE" id="PS50977">
    <property type="entry name" value="HTH_TETR_2"/>
    <property type="match status" value="1"/>
</dbReference>
<dbReference type="SUPFAM" id="SSF46689">
    <property type="entry name" value="Homeodomain-like"/>
    <property type="match status" value="1"/>
</dbReference>
<reference evidence="6 7" key="1">
    <citation type="submission" date="2024-09" db="EMBL/GenBank/DDBJ databases">
        <authorList>
            <person name="Sun Q."/>
            <person name="Mori K."/>
        </authorList>
    </citation>
    <scope>NUCLEOTIDE SEQUENCE [LARGE SCALE GENOMIC DNA]</scope>
    <source>
        <strain evidence="6 7">JCM 3307</strain>
    </source>
</reference>
<dbReference type="Gene3D" id="1.10.357.10">
    <property type="entry name" value="Tetracycline Repressor, domain 2"/>
    <property type="match status" value="1"/>
</dbReference>
<dbReference type="PRINTS" id="PR00455">
    <property type="entry name" value="HTHTETR"/>
</dbReference>
<dbReference type="Proteomes" id="UP001589608">
    <property type="component" value="Unassembled WGS sequence"/>
</dbReference>
<keyword evidence="3" id="KW-0804">Transcription</keyword>
<dbReference type="Pfam" id="PF16859">
    <property type="entry name" value="TetR_C_11"/>
    <property type="match status" value="1"/>
</dbReference>